<accession>A0A840QDM0</accession>
<keyword evidence="2" id="KW-1185">Reference proteome</keyword>
<organism evidence="1 2">
    <name type="scientific">Saccharopolyspora phatthalungensis</name>
    <dbReference type="NCBI Taxonomy" id="664693"/>
    <lineage>
        <taxon>Bacteria</taxon>
        <taxon>Bacillati</taxon>
        <taxon>Actinomycetota</taxon>
        <taxon>Actinomycetes</taxon>
        <taxon>Pseudonocardiales</taxon>
        <taxon>Pseudonocardiaceae</taxon>
        <taxon>Saccharopolyspora</taxon>
    </lineage>
</organism>
<dbReference type="RefSeq" id="WP_184730327.1">
    <property type="nucleotide sequence ID" value="NZ_JACHIW010000002.1"/>
</dbReference>
<sequence>MGSPWRHPIEGVYAAREALDDAATVQARGDLTREDWPAYGSALIGVLTSLDHLTRTLVERIDEVDRDLLFQQALRDHPHEALDRAVEHLRHLRRVLASALTDAQDYWSEAKHVHDDTAHGPE</sequence>
<dbReference type="EMBL" id="JACHIW010000002">
    <property type="protein sequence ID" value="MBB5158506.1"/>
    <property type="molecule type" value="Genomic_DNA"/>
</dbReference>
<dbReference type="Proteomes" id="UP000584374">
    <property type="component" value="Unassembled WGS sequence"/>
</dbReference>
<proteinExistence type="predicted"/>
<evidence type="ECO:0000313" key="2">
    <source>
        <dbReference type="Proteomes" id="UP000584374"/>
    </source>
</evidence>
<reference evidence="1 2" key="1">
    <citation type="submission" date="2020-08" db="EMBL/GenBank/DDBJ databases">
        <title>Sequencing the genomes of 1000 actinobacteria strains.</title>
        <authorList>
            <person name="Klenk H.-P."/>
        </authorList>
    </citation>
    <scope>NUCLEOTIDE SEQUENCE [LARGE SCALE GENOMIC DNA]</scope>
    <source>
        <strain evidence="1 2">DSM 45584</strain>
    </source>
</reference>
<comment type="caution">
    <text evidence="1">The sequence shown here is derived from an EMBL/GenBank/DDBJ whole genome shotgun (WGS) entry which is preliminary data.</text>
</comment>
<name>A0A840QDM0_9PSEU</name>
<evidence type="ECO:0000313" key="1">
    <source>
        <dbReference type="EMBL" id="MBB5158506.1"/>
    </source>
</evidence>
<gene>
    <name evidence="1" type="ORF">BJ970_006105</name>
</gene>
<protein>
    <submittedName>
        <fullName evidence="1">Uncharacterized protein</fullName>
    </submittedName>
</protein>
<dbReference type="AlphaFoldDB" id="A0A840QDM0"/>